<comment type="caution">
    <text evidence="1">The sequence shown here is derived from an EMBL/GenBank/DDBJ whole genome shotgun (WGS) entry which is preliminary data.</text>
</comment>
<reference evidence="2" key="1">
    <citation type="journal article" date="2019" name="Int. J. Syst. Evol. Microbiol.">
        <title>The Global Catalogue of Microorganisms (GCM) 10K type strain sequencing project: providing services to taxonomists for standard genome sequencing and annotation.</title>
        <authorList>
            <consortium name="The Broad Institute Genomics Platform"/>
            <consortium name="The Broad Institute Genome Sequencing Center for Infectious Disease"/>
            <person name="Wu L."/>
            <person name="Ma J."/>
        </authorList>
    </citation>
    <scope>NUCLEOTIDE SEQUENCE [LARGE SCALE GENOMIC DNA]</scope>
    <source>
        <strain evidence="2">KCTC 42456</strain>
    </source>
</reference>
<sequence>MKQNILNTNNSKPLNNGHAAAMFICLPSFRTISLRRRPLSAFRF</sequence>
<gene>
    <name evidence="1" type="ORF">ACFSSE_03105</name>
</gene>
<protein>
    <submittedName>
        <fullName evidence="1">Uncharacterized protein</fullName>
    </submittedName>
</protein>
<dbReference type="Proteomes" id="UP001597546">
    <property type="component" value="Unassembled WGS sequence"/>
</dbReference>
<evidence type="ECO:0000313" key="1">
    <source>
        <dbReference type="EMBL" id="MFD2730679.1"/>
    </source>
</evidence>
<dbReference type="EMBL" id="JBHULV010000008">
    <property type="protein sequence ID" value="MFD2730679.1"/>
    <property type="molecule type" value="Genomic_DNA"/>
</dbReference>
<name>A0ABW5TPC8_9SPHI</name>
<keyword evidence="2" id="KW-1185">Reference proteome</keyword>
<organism evidence="1 2">
    <name type="scientific">Pedobacter alpinus</name>
    <dbReference type="NCBI Taxonomy" id="1590643"/>
    <lineage>
        <taxon>Bacteria</taxon>
        <taxon>Pseudomonadati</taxon>
        <taxon>Bacteroidota</taxon>
        <taxon>Sphingobacteriia</taxon>
        <taxon>Sphingobacteriales</taxon>
        <taxon>Sphingobacteriaceae</taxon>
        <taxon>Pedobacter</taxon>
    </lineage>
</organism>
<dbReference type="RefSeq" id="WP_379040520.1">
    <property type="nucleotide sequence ID" value="NZ_JBHSKW010000005.1"/>
</dbReference>
<proteinExistence type="predicted"/>
<evidence type="ECO:0000313" key="2">
    <source>
        <dbReference type="Proteomes" id="UP001597546"/>
    </source>
</evidence>
<accession>A0ABW5TPC8</accession>